<dbReference type="RefSeq" id="WP_072604523.1">
    <property type="nucleotide sequence ID" value="NZ_CP018171.1"/>
</dbReference>
<dbReference type="KEGG" id="meso:BSQ44_12315"/>
<sequence length="273" mass="30691">MQDRTAGPIRLRMKSKRLPAAVSGWLGRQFDRMLGFARFNAIYADFAPCAAAEASRNFLDRLNIRVDMDGEPLSSVPKKGPLLFVANHPHGLVDGFALDAQLTPTRPDGWLMGFYVLGEVPEFRERLITVDPERKRSKRRRNLRGWREAYRLLERGGALVVFPAGAVSRFDRKARRPRDPEWSPHIAALARRTGAAVMPFHIHGRNSWPYLFLGAISPKLQNLLVFSEMQRTRGRVVRITAGPVVTAEELAVLPNNEAAIAYLRDKSDALAGR</sequence>
<dbReference type="SUPFAM" id="SSF69593">
    <property type="entry name" value="Glycerol-3-phosphate (1)-acyltransferase"/>
    <property type="match status" value="1"/>
</dbReference>
<dbReference type="STRING" id="1670800.BSQ44_12315"/>
<evidence type="ECO:0000259" key="1">
    <source>
        <dbReference type="SMART" id="SM00563"/>
    </source>
</evidence>
<reference evidence="3" key="1">
    <citation type="submission" date="2016-11" db="EMBL/GenBank/DDBJ databases">
        <title>Mesorhizobium oceanicum sp. nov., isolated from deep seawater in South China Sea.</title>
        <authorList>
            <person name="Fu G.-Y."/>
        </authorList>
    </citation>
    <scope>NUCLEOTIDE SEQUENCE [LARGE SCALE GENOMIC DNA]</scope>
    <source>
        <strain evidence="3">B7</strain>
    </source>
</reference>
<organism evidence="2 3">
    <name type="scientific">Aquibium oceanicum</name>
    <dbReference type="NCBI Taxonomy" id="1670800"/>
    <lineage>
        <taxon>Bacteria</taxon>
        <taxon>Pseudomonadati</taxon>
        <taxon>Pseudomonadota</taxon>
        <taxon>Alphaproteobacteria</taxon>
        <taxon>Hyphomicrobiales</taxon>
        <taxon>Phyllobacteriaceae</taxon>
        <taxon>Aquibium</taxon>
    </lineage>
</organism>
<accession>A0A1L3SRM6</accession>
<dbReference type="SMART" id="SM00563">
    <property type="entry name" value="PlsC"/>
    <property type="match status" value="1"/>
</dbReference>
<evidence type="ECO:0000313" key="3">
    <source>
        <dbReference type="Proteomes" id="UP000182840"/>
    </source>
</evidence>
<dbReference type="InterPro" id="IPR002123">
    <property type="entry name" value="Plipid/glycerol_acylTrfase"/>
</dbReference>
<feature type="domain" description="Phospholipid/glycerol acyltransferase" evidence="1">
    <location>
        <begin position="82"/>
        <end position="205"/>
    </location>
</feature>
<gene>
    <name evidence="2" type="ORF">BSQ44_12315</name>
</gene>
<dbReference type="Proteomes" id="UP000182840">
    <property type="component" value="Chromosome"/>
</dbReference>
<dbReference type="EMBL" id="CP018171">
    <property type="protein sequence ID" value="APH72058.1"/>
    <property type="molecule type" value="Genomic_DNA"/>
</dbReference>
<dbReference type="AlphaFoldDB" id="A0A1L3SRM6"/>
<dbReference type="GO" id="GO:0016746">
    <property type="term" value="F:acyltransferase activity"/>
    <property type="evidence" value="ECO:0007669"/>
    <property type="project" value="InterPro"/>
</dbReference>
<name>A0A1L3SRM6_9HYPH</name>
<proteinExistence type="predicted"/>
<protein>
    <recommendedName>
        <fullName evidence="1">Phospholipid/glycerol acyltransferase domain-containing protein</fullName>
    </recommendedName>
</protein>
<keyword evidence="3" id="KW-1185">Reference proteome</keyword>
<dbReference type="OrthoDB" id="1113830at2"/>
<evidence type="ECO:0000313" key="2">
    <source>
        <dbReference type="EMBL" id="APH72058.1"/>
    </source>
</evidence>